<comment type="caution">
    <text evidence="3">The sequence shown here is derived from an EMBL/GenBank/DDBJ whole genome shotgun (WGS) entry which is preliminary data.</text>
</comment>
<name>A0ABS4CTI1_9BACI</name>
<evidence type="ECO:0000256" key="1">
    <source>
        <dbReference type="SAM" id="Phobius"/>
    </source>
</evidence>
<dbReference type="Proteomes" id="UP000674416">
    <property type="component" value="Unassembled WGS sequence"/>
</dbReference>
<gene>
    <name evidence="3" type="ORF">JOC74_000823</name>
</gene>
<accession>A0ABS4CTI1</accession>
<keyword evidence="3" id="KW-0378">Hydrolase</keyword>
<feature type="transmembrane region" description="Helical" evidence="1">
    <location>
        <begin position="61"/>
        <end position="86"/>
    </location>
</feature>
<dbReference type="InterPro" id="IPR000326">
    <property type="entry name" value="PAP2/HPO"/>
</dbReference>
<dbReference type="CDD" id="cd03392">
    <property type="entry name" value="PAP2_like_2"/>
    <property type="match status" value="1"/>
</dbReference>
<feature type="transmembrane region" description="Helical" evidence="1">
    <location>
        <begin position="173"/>
        <end position="190"/>
    </location>
</feature>
<proteinExistence type="predicted"/>
<feature type="transmembrane region" description="Helical" evidence="1">
    <location>
        <begin position="151"/>
        <end position="167"/>
    </location>
</feature>
<reference evidence="3 4" key="1">
    <citation type="submission" date="2021-01" db="EMBL/GenBank/DDBJ databases">
        <title>Genomic Encyclopedia of Type Strains, Phase IV (KMG-IV): sequencing the most valuable type-strain genomes for metagenomic binning, comparative biology and taxonomic classification.</title>
        <authorList>
            <person name="Goeker M."/>
        </authorList>
    </citation>
    <scope>NUCLEOTIDE SEQUENCE [LARGE SCALE GENOMIC DNA]</scope>
    <source>
        <strain evidence="3 4">DSM 103394</strain>
    </source>
</reference>
<evidence type="ECO:0000259" key="2">
    <source>
        <dbReference type="SMART" id="SM00014"/>
    </source>
</evidence>
<evidence type="ECO:0000313" key="3">
    <source>
        <dbReference type="EMBL" id="MBP1080335.1"/>
    </source>
</evidence>
<keyword evidence="4" id="KW-1185">Reference proteome</keyword>
<feature type="transmembrane region" description="Helical" evidence="1">
    <location>
        <begin position="126"/>
        <end position="144"/>
    </location>
</feature>
<dbReference type="EMBL" id="JAFDST010000001">
    <property type="protein sequence ID" value="MBP1080335.1"/>
    <property type="molecule type" value="Genomic_DNA"/>
</dbReference>
<keyword evidence="1" id="KW-0472">Membrane</keyword>
<dbReference type="PANTHER" id="PTHR14969">
    <property type="entry name" value="SPHINGOSINE-1-PHOSPHATE PHOSPHOHYDROLASE"/>
    <property type="match status" value="1"/>
</dbReference>
<dbReference type="PANTHER" id="PTHR14969:SF13">
    <property type="entry name" value="AT30094P"/>
    <property type="match status" value="1"/>
</dbReference>
<dbReference type="Gene3D" id="1.20.144.10">
    <property type="entry name" value="Phosphatidic acid phosphatase type 2/haloperoxidase"/>
    <property type="match status" value="2"/>
</dbReference>
<dbReference type="GO" id="GO:0050380">
    <property type="term" value="F:undecaprenyl-diphosphatase activity"/>
    <property type="evidence" value="ECO:0007669"/>
    <property type="project" value="UniProtKB-EC"/>
</dbReference>
<dbReference type="SUPFAM" id="SSF48317">
    <property type="entry name" value="Acid phosphatase/Vanadium-dependent haloperoxidase"/>
    <property type="match status" value="1"/>
</dbReference>
<organism evidence="3 4">
    <name type="scientific">Bacillus capparidis</name>
    <dbReference type="NCBI Taxonomy" id="1840411"/>
    <lineage>
        <taxon>Bacteria</taxon>
        <taxon>Bacillati</taxon>
        <taxon>Bacillota</taxon>
        <taxon>Bacilli</taxon>
        <taxon>Bacillales</taxon>
        <taxon>Bacillaceae</taxon>
        <taxon>Bacillus</taxon>
    </lineage>
</organism>
<sequence>MNKAVFSLAVFLLMMAAVRLENVQAADDWIIHVFTQIRTPIFNQTFLFLTDFGASKHLLTIIVIVALFLILLKKIVPSLLLFLLYFTERVANEGMKLIVHRQRPHYHPLATETSFSFPSGHSMNTASIYLFIAFLLITYIPFFYQHKRSTWFFAFSLVFLIGISRIYTGVHFLTDVIAGWSLGYCFYLLFKKIDERMLAIRQN</sequence>
<evidence type="ECO:0000313" key="4">
    <source>
        <dbReference type="Proteomes" id="UP000674416"/>
    </source>
</evidence>
<feature type="domain" description="Phosphatidic acid phosphatase type 2/haloperoxidase" evidence="2">
    <location>
        <begin position="76"/>
        <end position="191"/>
    </location>
</feature>
<keyword evidence="1" id="KW-1133">Transmembrane helix</keyword>
<protein>
    <submittedName>
        <fullName evidence="3">Undecaprenyl-diphosphatase</fullName>
        <ecNumber evidence="3">3.6.1.27</ecNumber>
    </submittedName>
</protein>
<dbReference type="InterPro" id="IPR036938">
    <property type="entry name" value="PAP2/HPO_sf"/>
</dbReference>
<dbReference type="SMART" id="SM00014">
    <property type="entry name" value="acidPPc"/>
    <property type="match status" value="1"/>
</dbReference>
<dbReference type="RefSeq" id="WP_053603080.1">
    <property type="nucleotide sequence ID" value="NZ_JAFDST010000001.1"/>
</dbReference>
<keyword evidence="1" id="KW-0812">Transmembrane</keyword>
<dbReference type="EC" id="3.6.1.27" evidence="3"/>
<dbReference type="Pfam" id="PF01569">
    <property type="entry name" value="PAP2"/>
    <property type="match status" value="1"/>
</dbReference>